<keyword evidence="2" id="KW-0472">Membrane</keyword>
<sequence>MDYESISTIVLVVIVVILMVSWLPRRTVQGMTQVIKHRSDRYSSSLHLINEADGTKFSDERALHMKGSPMASGYTGSAREREYVAQVRDLRRAAARRRKMLVGALLAISILVFVLSVVLDFNVLYTLIPIALMTIVLILGARASKQAREWEAKRAQRLREEKERKKRENKRAVEERARQQQAEQAQRTQQVEQSQDDSQTDVMEKREIRRALMQARKEQAEALARRQQVVGEQEAEAMEVAEHASVDQAVHEAEEMAKNRARLVIREEEAVQADDSTNELSQINASKAPDAFDMAANQDLISFSLGSDSIDELQAVQSMEIKSTRQVAKAVPQPTAQGQEAASDTEADNSSDAADAAHVNSAEGAANSEKETQTVDAVSVNDSVAFHNSEAQANVEAPDASSDSLGVDLQSILARRGN</sequence>
<dbReference type="EMBL" id="WNLP01000003">
    <property type="protein sequence ID" value="MUH59648.1"/>
    <property type="molecule type" value="Genomic_DNA"/>
</dbReference>
<gene>
    <name evidence="3" type="ORF">GSD1FS_0983</name>
</gene>
<keyword evidence="2" id="KW-0812">Transmembrane</keyword>
<dbReference type="Proteomes" id="UP000487882">
    <property type="component" value="Unassembled WGS sequence"/>
</dbReference>
<feature type="transmembrane region" description="Helical" evidence="2">
    <location>
        <begin position="124"/>
        <end position="144"/>
    </location>
</feature>
<dbReference type="AlphaFoldDB" id="A0A7K1J4R3"/>
<comment type="caution">
    <text evidence="3">The sequence shown here is derived from an EMBL/GenBank/DDBJ whole genome shotgun (WGS) entry which is preliminary data.</text>
</comment>
<dbReference type="RefSeq" id="WP_155588601.1">
    <property type="nucleotide sequence ID" value="NZ_WNLP01000003.1"/>
</dbReference>
<evidence type="ECO:0000256" key="1">
    <source>
        <dbReference type="SAM" id="MobiDB-lite"/>
    </source>
</evidence>
<evidence type="ECO:0000313" key="4">
    <source>
        <dbReference type="Proteomes" id="UP000487882"/>
    </source>
</evidence>
<feature type="transmembrane region" description="Helical" evidence="2">
    <location>
        <begin position="100"/>
        <end position="118"/>
    </location>
</feature>
<feature type="region of interest" description="Disordered" evidence="1">
    <location>
        <begin position="156"/>
        <end position="203"/>
    </location>
</feature>
<feature type="compositionally biased region" description="Low complexity" evidence="1">
    <location>
        <begin position="179"/>
        <end position="193"/>
    </location>
</feature>
<proteinExistence type="predicted"/>
<feature type="transmembrane region" description="Helical" evidence="2">
    <location>
        <begin position="6"/>
        <end position="23"/>
    </location>
</feature>
<evidence type="ECO:0000256" key="2">
    <source>
        <dbReference type="SAM" id="Phobius"/>
    </source>
</evidence>
<organism evidence="3 4">
    <name type="scientific">Bifidobacterium canis</name>
    <dbReference type="NCBI Taxonomy" id="2610880"/>
    <lineage>
        <taxon>Bacteria</taxon>
        <taxon>Bacillati</taxon>
        <taxon>Actinomycetota</taxon>
        <taxon>Actinomycetes</taxon>
        <taxon>Bifidobacteriales</taxon>
        <taxon>Bifidobacteriaceae</taxon>
        <taxon>Bifidobacterium</taxon>
    </lineage>
</organism>
<accession>A0A7K1J4R3</accession>
<reference evidence="3 4" key="1">
    <citation type="submission" date="2019-09" db="EMBL/GenBank/DDBJ databases">
        <title>Bifidobacterium canis sp. nov., isolated from the digestive tract of German Shepherd dog puppy.</title>
        <authorList>
            <person name="Bunesova V."/>
        </authorList>
    </citation>
    <scope>NUCLEOTIDE SEQUENCE [LARGE SCALE GENOMIC DNA]</scope>
    <source>
        <strain evidence="3 4">GSD1FS</strain>
    </source>
</reference>
<keyword evidence="4" id="KW-1185">Reference proteome</keyword>
<name>A0A7K1J4R3_9BIFI</name>
<feature type="region of interest" description="Disordered" evidence="1">
    <location>
        <begin position="321"/>
        <end position="383"/>
    </location>
</feature>
<protein>
    <submittedName>
        <fullName evidence="3">Uncharacterized protein</fullName>
    </submittedName>
</protein>
<feature type="compositionally biased region" description="Low complexity" evidence="1">
    <location>
        <begin position="350"/>
        <end position="363"/>
    </location>
</feature>
<keyword evidence="2" id="KW-1133">Transmembrane helix</keyword>
<evidence type="ECO:0000313" key="3">
    <source>
        <dbReference type="EMBL" id="MUH59648.1"/>
    </source>
</evidence>